<dbReference type="InterPro" id="IPR036574">
    <property type="entry name" value="Scorpion_toxin-like_sf"/>
</dbReference>
<sequence>MVDDASAKTLTPCPGKHKVTLRTATEDAQPIEITSLRTVANIKIATKDLSSKIIMKLFIFVVTILLALFAVINAGPVEELDQINGRLRVRREDCNLKECNDACKRIFLPGGVCVRNKCKCDIL</sequence>
<evidence type="ECO:0000256" key="1">
    <source>
        <dbReference type="SAM" id="Phobius"/>
    </source>
</evidence>
<dbReference type="GO" id="GO:0051707">
    <property type="term" value="P:response to other organism"/>
    <property type="evidence" value="ECO:0007669"/>
    <property type="project" value="UniProtKB-ARBA"/>
</dbReference>
<keyword evidence="1" id="KW-0812">Transmembrane</keyword>
<reference evidence="2" key="1">
    <citation type="submission" date="2022-05" db="EMBL/GenBank/DDBJ databases">
        <authorList>
            <person name="Okamura Y."/>
        </authorList>
    </citation>
    <scope>NUCLEOTIDE SEQUENCE</scope>
</reference>
<organism evidence="2 3">
    <name type="scientific">Pieris brassicae</name>
    <name type="common">White butterfly</name>
    <name type="synonym">Large white butterfly</name>
    <dbReference type="NCBI Taxonomy" id="7116"/>
    <lineage>
        <taxon>Eukaryota</taxon>
        <taxon>Metazoa</taxon>
        <taxon>Ecdysozoa</taxon>
        <taxon>Arthropoda</taxon>
        <taxon>Hexapoda</taxon>
        <taxon>Insecta</taxon>
        <taxon>Pterygota</taxon>
        <taxon>Neoptera</taxon>
        <taxon>Endopterygota</taxon>
        <taxon>Lepidoptera</taxon>
        <taxon>Glossata</taxon>
        <taxon>Ditrysia</taxon>
        <taxon>Papilionoidea</taxon>
        <taxon>Pieridae</taxon>
        <taxon>Pierinae</taxon>
        <taxon>Pieris</taxon>
    </lineage>
</organism>
<evidence type="ECO:0000313" key="2">
    <source>
        <dbReference type="EMBL" id="CAH4036536.1"/>
    </source>
</evidence>
<proteinExistence type="predicted"/>
<accession>A0A9P0TUR7</accession>
<keyword evidence="1" id="KW-0472">Membrane</keyword>
<dbReference type="Proteomes" id="UP001152562">
    <property type="component" value="Unassembled WGS sequence"/>
</dbReference>
<name>A0A9P0TUR7_PIEBR</name>
<gene>
    <name evidence="2" type="ORF">PIBRA_LOCUS12323</name>
</gene>
<protein>
    <submittedName>
        <fullName evidence="2">Uncharacterized protein</fullName>
    </submittedName>
</protein>
<feature type="transmembrane region" description="Helical" evidence="1">
    <location>
        <begin position="53"/>
        <end position="72"/>
    </location>
</feature>
<comment type="caution">
    <text evidence="2">The sequence shown here is derived from an EMBL/GenBank/DDBJ whole genome shotgun (WGS) entry which is preliminary data.</text>
</comment>
<keyword evidence="1" id="KW-1133">Transmembrane helix</keyword>
<dbReference type="AlphaFoldDB" id="A0A9P0TUR7"/>
<keyword evidence="3" id="KW-1185">Reference proteome</keyword>
<dbReference type="EMBL" id="CALOZG010000075">
    <property type="protein sequence ID" value="CAH4036536.1"/>
    <property type="molecule type" value="Genomic_DNA"/>
</dbReference>
<evidence type="ECO:0000313" key="3">
    <source>
        <dbReference type="Proteomes" id="UP001152562"/>
    </source>
</evidence>
<dbReference type="Gene3D" id="3.30.30.10">
    <property type="entry name" value="Knottin, scorpion toxin-like"/>
    <property type="match status" value="1"/>
</dbReference>